<dbReference type="EMBL" id="JAUHPW010000005">
    <property type="protein sequence ID" value="MDN4475810.1"/>
    <property type="molecule type" value="Genomic_DNA"/>
</dbReference>
<comment type="caution">
    <text evidence="4">The sequence shown here is derived from an EMBL/GenBank/DDBJ whole genome shotgun (WGS) entry which is preliminary data.</text>
</comment>
<accession>A0ABT8G9J6</accession>
<evidence type="ECO:0000313" key="5">
    <source>
        <dbReference type="Proteomes" id="UP001172728"/>
    </source>
</evidence>
<evidence type="ECO:0000259" key="3">
    <source>
        <dbReference type="SMART" id="SM00507"/>
    </source>
</evidence>
<dbReference type="Pfam" id="PF01844">
    <property type="entry name" value="HNH"/>
    <property type="match status" value="1"/>
</dbReference>
<keyword evidence="5" id="KW-1185">Reference proteome</keyword>
<dbReference type="RefSeq" id="WP_301133244.1">
    <property type="nucleotide sequence ID" value="NZ_JAUHPW010000005.1"/>
</dbReference>
<dbReference type="CDD" id="cd00085">
    <property type="entry name" value="HNHc"/>
    <property type="match status" value="1"/>
</dbReference>
<gene>
    <name evidence="4" type="ORF">QQX09_08065</name>
</gene>
<dbReference type="InterPro" id="IPR003615">
    <property type="entry name" value="HNH_nuc"/>
</dbReference>
<dbReference type="InterPro" id="IPR003870">
    <property type="entry name" value="DUF222"/>
</dbReference>
<feature type="region of interest" description="Disordered" evidence="2">
    <location>
        <begin position="203"/>
        <end position="233"/>
    </location>
</feature>
<organism evidence="4 5">
    <name type="scientific">Demequina litoralis</name>
    <dbReference type="NCBI Taxonomy" id="3051660"/>
    <lineage>
        <taxon>Bacteria</taxon>
        <taxon>Bacillati</taxon>
        <taxon>Actinomycetota</taxon>
        <taxon>Actinomycetes</taxon>
        <taxon>Micrococcales</taxon>
        <taxon>Demequinaceae</taxon>
        <taxon>Demequina</taxon>
    </lineage>
</organism>
<dbReference type="Gene3D" id="1.10.30.50">
    <property type="match status" value="1"/>
</dbReference>
<dbReference type="Pfam" id="PF02720">
    <property type="entry name" value="DUF222"/>
    <property type="match status" value="1"/>
</dbReference>
<proteinExistence type="inferred from homology"/>
<dbReference type="SMART" id="SM00507">
    <property type="entry name" value="HNHc"/>
    <property type="match status" value="1"/>
</dbReference>
<comment type="similarity">
    <text evidence="1">Belongs to the Rv1128c/1148c/1588c/1702c/1945/3466 family.</text>
</comment>
<evidence type="ECO:0000313" key="4">
    <source>
        <dbReference type="EMBL" id="MDN4475810.1"/>
    </source>
</evidence>
<protein>
    <submittedName>
        <fullName evidence="4">DUF222 domain-containing protein</fullName>
    </submittedName>
</protein>
<name>A0ABT8G9J6_9MICO</name>
<evidence type="ECO:0000256" key="2">
    <source>
        <dbReference type="SAM" id="MobiDB-lite"/>
    </source>
</evidence>
<dbReference type="InterPro" id="IPR002711">
    <property type="entry name" value="HNH"/>
</dbReference>
<sequence length="233" mass="24959">MWLDAQTTEAFRAARDAGVTEERNAAQIRVDALAALASHGLDCDSPGSGVKTTLLVTIDRDALTDELGLGSCDGIGVPVTGATARQLAVNAEILPAVCGGESEVLDLGRARRLFTRAQRRALSVRDGGCAWCSAPISWTETHHIDHWGRDCGCTDLCNGVLLCRSCHLRLHDTGWEVEIHGGVVWFRPPASVDPQRVAILGGRRRTAPEEMPAPPPLPTSPSTRRCSGNHVQT</sequence>
<evidence type="ECO:0000256" key="1">
    <source>
        <dbReference type="ARBA" id="ARBA00023450"/>
    </source>
</evidence>
<feature type="domain" description="HNH nuclease" evidence="3">
    <location>
        <begin position="117"/>
        <end position="168"/>
    </location>
</feature>
<reference evidence="4" key="1">
    <citation type="submission" date="2023-06" db="EMBL/GenBank/DDBJ databases">
        <title>Sysu t00192.</title>
        <authorList>
            <person name="Gao L."/>
            <person name="Fang B.-Z."/>
            <person name="Li W.-J."/>
        </authorList>
    </citation>
    <scope>NUCLEOTIDE SEQUENCE</scope>
    <source>
        <strain evidence="4">SYSU T00192</strain>
    </source>
</reference>
<dbReference type="Proteomes" id="UP001172728">
    <property type="component" value="Unassembled WGS sequence"/>
</dbReference>